<dbReference type="GeneID" id="59257077"/>
<evidence type="ECO:0000256" key="1">
    <source>
        <dbReference type="SAM" id="MobiDB-lite"/>
    </source>
</evidence>
<keyword evidence="3" id="KW-1185">Reference proteome</keyword>
<comment type="caution">
    <text evidence="2">The sequence shown here is derived from an EMBL/GenBank/DDBJ whole genome shotgun (WGS) entry which is preliminary data.</text>
</comment>
<feature type="region of interest" description="Disordered" evidence="1">
    <location>
        <begin position="1"/>
        <end position="22"/>
    </location>
</feature>
<reference evidence="2 3" key="1">
    <citation type="journal article" date="2020" name="Phytopathology">
        <title>A high-quality genome resource of Botrytis fragariae, a new and rapidly spreading fungal pathogen causing strawberry gray mold in the U.S.A.</title>
        <authorList>
            <person name="Wu Y."/>
            <person name="Saski C.A."/>
            <person name="Schnabel G."/>
            <person name="Xiao S."/>
            <person name="Hu M."/>
        </authorList>
    </citation>
    <scope>NUCLEOTIDE SEQUENCE [LARGE SCALE GENOMIC DNA]</scope>
    <source>
        <strain evidence="2 3">BVB16</strain>
    </source>
</reference>
<evidence type="ECO:0000313" key="2">
    <source>
        <dbReference type="EMBL" id="KAF5876567.1"/>
    </source>
</evidence>
<organism evidence="2 3">
    <name type="scientific">Botrytis fragariae</name>
    <dbReference type="NCBI Taxonomy" id="1964551"/>
    <lineage>
        <taxon>Eukaryota</taxon>
        <taxon>Fungi</taxon>
        <taxon>Dikarya</taxon>
        <taxon>Ascomycota</taxon>
        <taxon>Pezizomycotina</taxon>
        <taxon>Leotiomycetes</taxon>
        <taxon>Helotiales</taxon>
        <taxon>Sclerotiniaceae</taxon>
        <taxon>Botrytis</taxon>
    </lineage>
</organism>
<sequence length="62" mass="7144">MASGSKERVPVNNEPDTVDEPCAIDFDADRKDSLARRWPPQRRYVNDIILERRLLPALPPNE</sequence>
<gene>
    <name evidence="2" type="ORF">Bfra_002972</name>
</gene>
<proteinExistence type="predicted"/>
<protein>
    <submittedName>
        <fullName evidence="2">Uncharacterized protein</fullName>
    </submittedName>
</protein>
<dbReference type="Proteomes" id="UP000531561">
    <property type="component" value="Unassembled WGS sequence"/>
</dbReference>
<dbReference type="AlphaFoldDB" id="A0A8H6AZX1"/>
<name>A0A8H6AZX1_9HELO</name>
<accession>A0A8H6AZX1</accession>
<dbReference type="RefSeq" id="XP_037195513.1">
    <property type="nucleotide sequence ID" value="XM_037333385.1"/>
</dbReference>
<evidence type="ECO:0000313" key="3">
    <source>
        <dbReference type="Proteomes" id="UP000531561"/>
    </source>
</evidence>
<dbReference type="EMBL" id="JABFCT010000004">
    <property type="protein sequence ID" value="KAF5876567.1"/>
    <property type="molecule type" value="Genomic_DNA"/>
</dbReference>